<keyword evidence="8" id="KW-1185">Reference proteome</keyword>
<evidence type="ECO:0000256" key="1">
    <source>
        <dbReference type="ARBA" id="ARBA00004123"/>
    </source>
</evidence>
<keyword evidence="2" id="KW-0805">Transcription regulation</keyword>
<keyword evidence="5" id="KW-0539">Nucleus</keyword>
<evidence type="ECO:0000256" key="2">
    <source>
        <dbReference type="ARBA" id="ARBA00023015"/>
    </source>
</evidence>
<dbReference type="SUPFAM" id="SSF101936">
    <property type="entry name" value="DNA-binding pseudobarrel domain"/>
    <property type="match status" value="1"/>
</dbReference>
<dbReference type="InterPro" id="IPR015300">
    <property type="entry name" value="DNA-bd_pseudobarrel_sf"/>
</dbReference>
<evidence type="ECO:0000256" key="3">
    <source>
        <dbReference type="ARBA" id="ARBA00023125"/>
    </source>
</evidence>
<dbReference type="InterPro" id="IPR003340">
    <property type="entry name" value="B3_DNA-bd"/>
</dbReference>
<dbReference type="PROSITE" id="PS50863">
    <property type="entry name" value="B3"/>
    <property type="match status" value="1"/>
</dbReference>
<accession>D7L141</accession>
<dbReference type="AlphaFoldDB" id="D7L141"/>
<dbReference type="Gramene" id="scaffold_304250.1">
    <property type="protein sequence ID" value="scaffold_304250.1"/>
    <property type="gene ID" value="scaffold_304250.1"/>
</dbReference>
<evidence type="ECO:0000256" key="4">
    <source>
        <dbReference type="ARBA" id="ARBA00023163"/>
    </source>
</evidence>
<dbReference type="STRING" id="81972.D7L141"/>
<name>D7L141_ARALL</name>
<comment type="subcellular location">
    <subcellularLocation>
        <location evidence="1">Nucleus</location>
    </subcellularLocation>
</comment>
<dbReference type="EMBL" id="GL348715">
    <property type="protein sequence ID" value="EFH62467.1"/>
    <property type="molecule type" value="Genomic_DNA"/>
</dbReference>
<evidence type="ECO:0000259" key="6">
    <source>
        <dbReference type="PROSITE" id="PS50863"/>
    </source>
</evidence>
<gene>
    <name evidence="7" type="ORF">ARALYDRAFT_900280</name>
</gene>
<keyword evidence="4" id="KW-0804">Transcription</keyword>
<organism evidence="8">
    <name type="scientific">Arabidopsis lyrata subsp. lyrata</name>
    <name type="common">Lyre-leaved rock-cress</name>
    <dbReference type="NCBI Taxonomy" id="81972"/>
    <lineage>
        <taxon>Eukaryota</taxon>
        <taxon>Viridiplantae</taxon>
        <taxon>Streptophyta</taxon>
        <taxon>Embryophyta</taxon>
        <taxon>Tracheophyta</taxon>
        <taxon>Spermatophyta</taxon>
        <taxon>Magnoliopsida</taxon>
        <taxon>eudicotyledons</taxon>
        <taxon>Gunneridae</taxon>
        <taxon>Pentapetalae</taxon>
        <taxon>rosids</taxon>
        <taxon>malvids</taxon>
        <taxon>Brassicales</taxon>
        <taxon>Brassicaceae</taxon>
        <taxon>Camelineae</taxon>
        <taxon>Arabidopsis</taxon>
    </lineage>
</organism>
<dbReference type="GO" id="GO:0003677">
    <property type="term" value="F:DNA binding"/>
    <property type="evidence" value="ECO:0007669"/>
    <property type="project" value="UniProtKB-KW"/>
</dbReference>
<proteinExistence type="predicted"/>
<sequence>MKIRAQWGSSWEVAISGKKSWNVVYLGRFGAFSSGWRCVVKEYPLVVGDTCKFTFIKPDELLLVVSKP</sequence>
<dbReference type="Proteomes" id="UP000008694">
    <property type="component" value="Unassembled WGS sequence"/>
</dbReference>
<evidence type="ECO:0000256" key="5">
    <source>
        <dbReference type="ARBA" id="ARBA00023242"/>
    </source>
</evidence>
<dbReference type="GO" id="GO:0005634">
    <property type="term" value="C:nucleus"/>
    <property type="evidence" value="ECO:0007669"/>
    <property type="project" value="UniProtKB-SubCell"/>
</dbReference>
<dbReference type="HOGENOM" id="CLU_2797404_0_0_1"/>
<dbReference type="Pfam" id="PF02362">
    <property type="entry name" value="B3"/>
    <property type="match status" value="1"/>
</dbReference>
<keyword evidence="3" id="KW-0238">DNA-binding</keyword>
<protein>
    <recommendedName>
        <fullName evidence="6">TF-B3 domain-containing protein</fullName>
    </recommendedName>
</protein>
<evidence type="ECO:0000313" key="7">
    <source>
        <dbReference type="EMBL" id="EFH62467.1"/>
    </source>
</evidence>
<reference evidence="8" key="1">
    <citation type="journal article" date="2011" name="Nat. Genet.">
        <title>The Arabidopsis lyrata genome sequence and the basis of rapid genome size change.</title>
        <authorList>
            <person name="Hu T.T."/>
            <person name="Pattyn P."/>
            <person name="Bakker E.G."/>
            <person name="Cao J."/>
            <person name="Cheng J.-F."/>
            <person name="Clark R.M."/>
            <person name="Fahlgren N."/>
            <person name="Fawcett J.A."/>
            <person name="Grimwood J."/>
            <person name="Gundlach H."/>
            <person name="Haberer G."/>
            <person name="Hollister J.D."/>
            <person name="Ossowski S."/>
            <person name="Ottilar R.P."/>
            <person name="Salamov A.A."/>
            <person name="Schneeberger K."/>
            <person name="Spannagl M."/>
            <person name="Wang X."/>
            <person name="Yang L."/>
            <person name="Nasrallah M.E."/>
            <person name="Bergelson J."/>
            <person name="Carrington J.C."/>
            <person name="Gaut B.S."/>
            <person name="Schmutz J."/>
            <person name="Mayer K.F.X."/>
            <person name="Van de Peer Y."/>
            <person name="Grigoriev I.V."/>
            <person name="Nordborg M."/>
            <person name="Weigel D."/>
            <person name="Guo Y.-L."/>
        </authorList>
    </citation>
    <scope>NUCLEOTIDE SEQUENCE [LARGE SCALE GENOMIC DNA]</scope>
    <source>
        <strain evidence="8">cv. MN47</strain>
    </source>
</reference>
<feature type="domain" description="TF-B3" evidence="6">
    <location>
        <begin position="1"/>
        <end position="68"/>
    </location>
</feature>
<dbReference type="Gene3D" id="2.40.330.10">
    <property type="entry name" value="DNA-binding pseudobarrel domain"/>
    <property type="match status" value="1"/>
</dbReference>
<evidence type="ECO:0000313" key="8">
    <source>
        <dbReference type="Proteomes" id="UP000008694"/>
    </source>
</evidence>